<protein>
    <recommendedName>
        <fullName evidence="4">Type II secretion system protein GspF domain-containing protein</fullName>
    </recommendedName>
</protein>
<dbReference type="Proteomes" id="UP000056905">
    <property type="component" value="Chromosome"/>
</dbReference>
<dbReference type="OrthoDB" id="9838958at2"/>
<accession>A0A0P0NY84</accession>
<keyword evidence="1" id="KW-0472">Membrane</keyword>
<reference evidence="2 3" key="1">
    <citation type="submission" date="2015-10" db="EMBL/GenBank/DDBJ databases">
        <title>Conservation of the essential genome among Caulobacter and Brevundimonas species.</title>
        <authorList>
            <person name="Scott D."/>
            <person name="Ely B."/>
        </authorList>
    </citation>
    <scope>NUCLEOTIDE SEQUENCE [LARGE SCALE GENOMIC DNA]</scope>
    <source>
        <strain evidence="2 3">CB4</strain>
    </source>
</reference>
<proteinExistence type="predicted"/>
<evidence type="ECO:0000256" key="1">
    <source>
        <dbReference type="SAM" id="Phobius"/>
    </source>
</evidence>
<sequence>MTGLLERLGVQLRLDALGVGVLIGLLAGLWCGSIPLGVIVGLGIFVLFGQILAARRNTRLAEERLEVRRLLERVTPLARTGMPLETAFINASKDVSFAGCQALAFALRAGMAGRLDSRAGQALERWPYCDLVYQLILIHRENGGDPSRFLEAYRGALGLVDDLAKKKQIALVQIRWQANIITIFFFLVVAFSFSQAGVYLAALVQTDYGRSLTIVSASLVVWGRVVLNGLARTME</sequence>
<feature type="transmembrane region" description="Helical" evidence="1">
    <location>
        <begin position="208"/>
        <end position="227"/>
    </location>
</feature>
<organism evidence="2 3">
    <name type="scientific">Caulobacter henricii</name>
    <dbReference type="NCBI Taxonomy" id="69395"/>
    <lineage>
        <taxon>Bacteria</taxon>
        <taxon>Pseudomonadati</taxon>
        <taxon>Pseudomonadota</taxon>
        <taxon>Alphaproteobacteria</taxon>
        <taxon>Caulobacterales</taxon>
        <taxon>Caulobacteraceae</taxon>
        <taxon>Caulobacter</taxon>
    </lineage>
</organism>
<keyword evidence="1" id="KW-1133">Transmembrane helix</keyword>
<evidence type="ECO:0008006" key="4">
    <source>
        <dbReference type="Google" id="ProtNLM"/>
    </source>
</evidence>
<dbReference type="STRING" id="69395.AQ619_06830"/>
<feature type="transmembrane region" description="Helical" evidence="1">
    <location>
        <begin position="176"/>
        <end position="202"/>
    </location>
</feature>
<name>A0A0P0NY84_9CAUL</name>
<keyword evidence="1" id="KW-0812">Transmembrane</keyword>
<feature type="transmembrane region" description="Helical" evidence="1">
    <location>
        <begin position="36"/>
        <end position="54"/>
    </location>
</feature>
<dbReference type="AlphaFoldDB" id="A0A0P0NY84"/>
<keyword evidence="3" id="KW-1185">Reference proteome</keyword>
<dbReference type="EMBL" id="CP013002">
    <property type="protein sequence ID" value="ALL13087.1"/>
    <property type="molecule type" value="Genomic_DNA"/>
</dbReference>
<dbReference type="KEGG" id="chq:AQ619_06830"/>
<evidence type="ECO:0000313" key="2">
    <source>
        <dbReference type="EMBL" id="ALL13087.1"/>
    </source>
</evidence>
<evidence type="ECO:0000313" key="3">
    <source>
        <dbReference type="Proteomes" id="UP000056905"/>
    </source>
</evidence>
<dbReference type="RefSeq" id="WP_062145745.1">
    <property type="nucleotide sequence ID" value="NZ_CP013002.1"/>
</dbReference>
<gene>
    <name evidence="2" type="ORF">AQ619_06830</name>
</gene>